<evidence type="ECO:0000256" key="10">
    <source>
        <dbReference type="ARBA" id="ARBA00022605"/>
    </source>
</evidence>
<dbReference type="GO" id="GO:0005737">
    <property type="term" value="C:cytoplasm"/>
    <property type="evidence" value="ECO:0007669"/>
    <property type="project" value="UniProtKB-SubCell"/>
</dbReference>
<keyword evidence="14" id="KW-0456">Lyase</keyword>
<feature type="domain" description="Chorismate mutase" evidence="20">
    <location>
        <begin position="1"/>
        <end position="86"/>
    </location>
</feature>
<evidence type="ECO:0000256" key="6">
    <source>
        <dbReference type="ARBA" id="ARBA00013147"/>
    </source>
</evidence>
<dbReference type="NCBIfam" id="TIGR01805">
    <property type="entry name" value="CM_mono_grmpos"/>
    <property type="match status" value="1"/>
</dbReference>
<dbReference type="KEGG" id="ruj:E5Z56_06555"/>
<evidence type="ECO:0000256" key="11">
    <source>
        <dbReference type="ARBA" id="ARBA00023141"/>
    </source>
</evidence>
<dbReference type="RefSeq" id="WP_138157109.1">
    <property type="nucleotide sequence ID" value="NZ_CP039381.1"/>
</dbReference>
<keyword evidence="12" id="KW-0584">Phenylalanine biosynthesis</keyword>
<evidence type="ECO:0000259" key="21">
    <source>
        <dbReference type="PROSITE" id="PS51171"/>
    </source>
</evidence>
<comment type="catalytic activity">
    <reaction evidence="18">
        <text>prephenate + H(+) = 3-phenylpyruvate + CO2 + H2O</text>
        <dbReference type="Rhea" id="RHEA:21648"/>
        <dbReference type="ChEBI" id="CHEBI:15377"/>
        <dbReference type="ChEBI" id="CHEBI:15378"/>
        <dbReference type="ChEBI" id="CHEBI:16526"/>
        <dbReference type="ChEBI" id="CHEBI:18005"/>
        <dbReference type="ChEBI" id="CHEBI:29934"/>
        <dbReference type="EC" id="4.2.1.51"/>
    </reaction>
</comment>
<keyword evidence="24" id="KW-1185">Reference proteome</keyword>
<dbReference type="InterPro" id="IPR008242">
    <property type="entry name" value="Chor_mutase/pphenate_deHydtase"/>
</dbReference>
<evidence type="ECO:0000256" key="9">
    <source>
        <dbReference type="ARBA" id="ARBA00022490"/>
    </source>
</evidence>
<dbReference type="InterPro" id="IPR045865">
    <property type="entry name" value="ACT-like_dom_sf"/>
</dbReference>
<keyword evidence="9" id="KW-0963">Cytoplasm</keyword>
<evidence type="ECO:0000256" key="17">
    <source>
        <dbReference type="ARBA" id="ARBA00031520"/>
    </source>
</evidence>
<evidence type="ECO:0000256" key="5">
    <source>
        <dbReference type="ARBA" id="ARBA00004817"/>
    </source>
</evidence>
<evidence type="ECO:0000313" key="23">
    <source>
        <dbReference type="EMBL" id="QCT07045.1"/>
    </source>
</evidence>
<dbReference type="OrthoDB" id="9802281at2"/>
<dbReference type="UniPathway" id="UPA00121">
    <property type="reaction ID" value="UER00345"/>
</dbReference>
<evidence type="ECO:0000256" key="1">
    <source>
        <dbReference type="ARBA" id="ARBA00000824"/>
    </source>
</evidence>
<dbReference type="PIRSF" id="PIRSF001500">
    <property type="entry name" value="Chor_mut_pdt_Ppr"/>
    <property type="match status" value="1"/>
</dbReference>
<dbReference type="Gene3D" id="3.40.190.10">
    <property type="entry name" value="Periplasmic binding protein-like II"/>
    <property type="match status" value="2"/>
</dbReference>
<comment type="subcellular location">
    <subcellularLocation>
        <location evidence="3">Cytoplasm</location>
    </subcellularLocation>
</comment>
<evidence type="ECO:0000256" key="18">
    <source>
        <dbReference type="ARBA" id="ARBA00047848"/>
    </source>
</evidence>
<feature type="domain" description="Prephenate dehydratase" evidence="21">
    <location>
        <begin position="110"/>
        <end position="285"/>
    </location>
</feature>
<dbReference type="Pfam" id="PF01817">
    <property type="entry name" value="CM_2"/>
    <property type="match status" value="1"/>
</dbReference>
<dbReference type="GO" id="GO:0009094">
    <property type="term" value="P:L-phenylalanine biosynthetic process"/>
    <property type="evidence" value="ECO:0007669"/>
    <property type="project" value="UniProtKB-UniPathway"/>
</dbReference>
<comment type="pathway">
    <text evidence="4">Amino-acid biosynthesis; L-phenylalanine biosynthesis; phenylpyruvate from prephenate: step 1/1.</text>
</comment>
<dbReference type="Gene3D" id="3.30.70.260">
    <property type="match status" value="1"/>
</dbReference>
<evidence type="ECO:0000256" key="4">
    <source>
        <dbReference type="ARBA" id="ARBA00004741"/>
    </source>
</evidence>
<dbReference type="AlphaFoldDB" id="A0A4P8XVB9"/>
<dbReference type="PROSITE" id="PS51168">
    <property type="entry name" value="CHORISMATE_MUT_2"/>
    <property type="match status" value="1"/>
</dbReference>
<dbReference type="InterPro" id="IPR001086">
    <property type="entry name" value="Preph_deHydtase"/>
</dbReference>
<dbReference type="InterPro" id="IPR002912">
    <property type="entry name" value="ACT_dom"/>
</dbReference>
<dbReference type="EC" id="4.2.1.51" evidence="6"/>
<evidence type="ECO:0000256" key="15">
    <source>
        <dbReference type="ARBA" id="ARBA00023268"/>
    </source>
</evidence>
<dbReference type="CDD" id="cd13631">
    <property type="entry name" value="PBP2_Ct-PDT_like"/>
    <property type="match status" value="1"/>
</dbReference>
<dbReference type="InterPro" id="IPR002701">
    <property type="entry name" value="CM_II_prokaryot"/>
</dbReference>
<accession>A0A4P8XVB9</accession>
<evidence type="ECO:0000259" key="22">
    <source>
        <dbReference type="PROSITE" id="PS51671"/>
    </source>
</evidence>
<dbReference type="UniPathway" id="UPA00120">
    <property type="reaction ID" value="UER00203"/>
</dbReference>
<dbReference type="GO" id="GO:0046417">
    <property type="term" value="P:chorismate metabolic process"/>
    <property type="evidence" value="ECO:0007669"/>
    <property type="project" value="InterPro"/>
</dbReference>
<dbReference type="PANTHER" id="PTHR21022">
    <property type="entry name" value="PREPHENATE DEHYDRATASE P PROTEIN"/>
    <property type="match status" value="1"/>
</dbReference>
<reference evidence="23 24" key="1">
    <citation type="submission" date="2019-04" db="EMBL/GenBank/DDBJ databases">
        <authorList>
            <person name="Embree M."/>
            <person name="Gaffney J.R."/>
        </authorList>
    </citation>
    <scope>NUCLEOTIDE SEQUENCE [LARGE SCALE GENOMIC DNA]</scope>
    <source>
        <strain evidence="23 24">JE7A12</strain>
    </source>
</reference>
<dbReference type="EMBL" id="CP039381">
    <property type="protein sequence ID" value="QCT07045.1"/>
    <property type="molecule type" value="Genomic_DNA"/>
</dbReference>
<organism evidence="23 24">
    <name type="scientific">Ruminococcus bovis</name>
    <dbReference type="NCBI Taxonomy" id="2564099"/>
    <lineage>
        <taxon>Bacteria</taxon>
        <taxon>Bacillati</taxon>
        <taxon>Bacillota</taxon>
        <taxon>Clostridia</taxon>
        <taxon>Eubacteriales</taxon>
        <taxon>Oscillospiraceae</taxon>
        <taxon>Ruminococcus</taxon>
    </lineage>
</organism>
<gene>
    <name evidence="23" type="ORF">E5Z56_06555</name>
</gene>
<dbReference type="Proteomes" id="UP000301475">
    <property type="component" value="Chromosome"/>
</dbReference>
<dbReference type="GO" id="GO:0004664">
    <property type="term" value="F:prephenate dehydratase activity"/>
    <property type="evidence" value="ECO:0007669"/>
    <property type="project" value="UniProtKB-EC"/>
</dbReference>
<dbReference type="InterPro" id="IPR036263">
    <property type="entry name" value="Chorismate_II_sf"/>
</dbReference>
<keyword evidence="11" id="KW-0057">Aromatic amino acid biosynthesis</keyword>
<comment type="catalytic activity">
    <reaction evidence="1">
        <text>chorismate = prephenate</text>
        <dbReference type="Rhea" id="RHEA:13897"/>
        <dbReference type="ChEBI" id="CHEBI:29748"/>
        <dbReference type="ChEBI" id="CHEBI:29934"/>
        <dbReference type="EC" id="5.4.99.5"/>
    </reaction>
</comment>
<keyword evidence="15" id="KW-0511">Multifunctional enzyme</keyword>
<dbReference type="CDD" id="cd04905">
    <property type="entry name" value="ACT_CM-PDT"/>
    <property type="match status" value="1"/>
</dbReference>
<evidence type="ECO:0000313" key="24">
    <source>
        <dbReference type="Proteomes" id="UP000301475"/>
    </source>
</evidence>
<evidence type="ECO:0000256" key="8">
    <source>
        <dbReference type="ARBA" id="ARBA00021872"/>
    </source>
</evidence>
<name>A0A4P8XVB9_9FIRM</name>
<evidence type="ECO:0000256" key="12">
    <source>
        <dbReference type="ARBA" id="ARBA00023222"/>
    </source>
</evidence>
<evidence type="ECO:0000256" key="3">
    <source>
        <dbReference type="ARBA" id="ARBA00004496"/>
    </source>
</evidence>
<dbReference type="SUPFAM" id="SSF48600">
    <property type="entry name" value="Chorismate mutase II"/>
    <property type="match status" value="1"/>
</dbReference>
<evidence type="ECO:0000256" key="19">
    <source>
        <dbReference type="PIRSR" id="PIRSR001500-2"/>
    </source>
</evidence>
<feature type="site" description="Essential for prephenate dehydratase activity" evidence="19">
    <location>
        <position position="278"/>
    </location>
</feature>
<comment type="function">
    <text evidence="2">Catalyzes the Claisen rearrangement of chorismate to prephenate and the decarboxylation/dehydration of prephenate to phenylpyruvate.</text>
</comment>
<keyword evidence="10" id="KW-0028">Amino-acid biosynthesis</keyword>
<dbReference type="InterPro" id="IPR036979">
    <property type="entry name" value="CM_dom_sf"/>
</dbReference>
<dbReference type="SUPFAM" id="SSF53850">
    <property type="entry name" value="Periplasmic binding protein-like II"/>
    <property type="match status" value="1"/>
</dbReference>
<evidence type="ECO:0000256" key="2">
    <source>
        <dbReference type="ARBA" id="ARBA00002364"/>
    </source>
</evidence>
<evidence type="ECO:0000259" key="20">
    <source>
        <dbReference type="PROSITE" id="PS51168"/>
    </source>
</evidence>
<dbReference type="Pfam" id="PF00800">
    <property type="entry name" value="PDT"/>
    <property type="match status" value="1"/>
</dbReference>
<dbReference type="SUPFAM" id="SSF55021">
    <property type="entry name" value="ACT-like"/>
    <property type="match status" value="1"/>
</dbReference>
<evidence type="ECO:0000256" key="13">
    <source>
        <dbReference type="ARBA" id="ARBA00023235"/>
    </source>
</evidence>
<comment type="pathway">
    <text evidence="5">Metabolic intermediate biosynthesis; prephenate biosynthesis; prephenate from chorismate: step 1/1.</text>
</comment>
<dbReference type="PROSITE" id="PS00857">
    <property type="entry name" value="PREPHENATE_DEHYDR_1"/>
    <property type="match status" value="1"/>
</dbReference>
<dbReference type="InterPro" id="IPR018528">
    <property type="entry name" value="Preph_deHydtase_CS"/>
</dbReference>
<dbReference type="PANTHER" id="PTHR21022:SF19">
    <property type="entry name" value="PREPHENATE DEHYDRATASE-RELATED"/>
    <property type="match status" value="1"/>
</dbReference>
<dbReference type="Gene3D" id="1.20.59.10">
    <property type="entry name" value="Chorismate mutase"/>
    <property type="match status" value="1"/>
</dbReference>
<evidence type="ECO:0000256" key="16">
    <source>
        <dbReference type="ARBA" id="ARBA00031175"/>
    </source>
</evidence>
<sequence length="378" mass="42565">MRDLKEIREEINEIDEKLIELFKRRMECAKDVGNYKKANNIPILNQDRENEILDDVLVRGGEYGYAAQLLFSNIMELSRALQHNIVGSGKEMKELIENSSPNIPYNKNTKVACQGIAGANNHEATLKIFPDCEPQFCKSFKDVFMAIENGEADYGVLPVENSTAGSVSDVYDLILKHRFYIIKSLDLPIHYYLASIPQANLEDIEEVWSHPQALAQCSDKITANNYKTLQSANTAVAARDVANSKRINLAAVCNGSAVKEYGLKVLAENYENRSDNTTRFIVISKKLYIPENAEKISLCFGLPHVTGTLYSVLCRFSSLGLNLTKIESRTMANKPFEYLFYLDFTGNVKNDEVTKLLCALSTELPEFSFLGNYEEDFA</sequence>
<feature type="domain" description="ACT" evidence="22">
    <location>
        <begin position="297"/>
        <end position="374"/>
    </location>
</feature>
<dbReference type="SMART" id="SM00830">
    <property type="entry name" value="CM_2"/>
    <property type="match status" value="1"/>
</dbReference>
<dbReference type="InterPro" id="IPR011279">
    <property type="entry name" value="Chorismate_mutase_GmP"/>
</dbReference>
<dbReference type="PROSITE" id="PS51171">
    <property type="entry name" value="PREPHENATE_DEHYDR_3"/>
    <property type="match status" value="1"/>
</dbReference>
<protein>
    <recommendedName>
        <fullName evidence="7">Bifunctional chorismate mutase/prephenate dehydratase</fullName>
        <ecNumber evidence="6">4.2.1.51</ecNumber>
    </recommendedName>
    <alternativeName>
        <fullName evidence="17">Chorismate mutase-prephenate dehydratase</fullName>
    </alternativeName>
    <alternativeName>
        <fullName evidence="8">Prephenate dehydratase</fullName>
    </alternativeName>
    <alternativeName>
        <fullName evidence="16">p-protein</fullName>
    </alternativeName>
</protein>
<keyword evidence="13 23" id="KW-0413">Isomerase</keyword>
<dbReference type="GO" id="GO:0004106">
    <property type="term" value="F:chorismate mutase activity"/>
    <property type="evidence" value="ECO:0007669"/>
    <property type="project" value="UniProtKB-EC"/>
</dbReference>
<dbReference type="PROSITE" id="PS51671">
    <property type="entry name" value="ACT"/>
    <property type="match status" value="1"/>
</dbReference>
<evidence type="ECO:0000256" key="14">
    <source>
        <dbReference type="ARBA" id="ARBA00023239"/>
    </source>
</evidence>
<evidence type="ECO:0000256" key="7">
    <source>
        <dbReference type="ARBA" id="ARBA00014401"/>
    </source>
</evidence>
<proteinExistence type="predicted"/>